<dbReference type="InterPro" id="IPR009374">
    <property type="entry name" value="eIF3k"/>
</dbReference>
<evidence type="ECO:0000313" key="6">
    <source>
        <dbReference type="EMBL" id="KXS20525.1"/>
    </source>
</evidence>
<keyword evidence="3 4" id="KW-0648">Protein biosynthesis</keyword>
<comment type="function">
    <text evidence="4">Component of the eukaryotic translation initiation factor 3 (eIF-3) complex, which is involved in protein synthesis of a specialized repertoire of mRNAs and, together with other initiation factors, stimulates binding of mRNA and methionyl-tRNAi to the 40S ribosome. The eIF-3 complex specifically targets and initiates translation of a subset of mRNAs involved in cell proliferation.</text>
</comment>
<evidence type="ECO:0000256" key="3">
    <source>
        <dbReference type="ARBA" id="ARBA00022917"/>
    </source>
</evidence>
<dbReference type="InterPro" id="IPR036390">
    <property type="entry name" value="WH_DNA-bd_sf"/>
</dbReference>
<dbReference type="SUPFAM" id="SSF46785">
    <property type="entry name" value="Winged helix' DNA-binding domain"/>
    <property type="match status" value="1"/>
</dbReference>
<protein>
    <recommendedName>
        <fullName evidence="4">Eukaryotic translation initiation factor 3 subunit K</fullName>
        <shortName evidence="4">eIF3k</shortName>
    </recommendedName>
    <alternativeName>
        <fullName evidence="4">eIF-3 p25</fullName>
    </alternativeName>
</protein>
<dbReference type="AlphaFoldDB" id="A0A139AVM3"/>
<dbReference type="InterPro" id="IPR033464">
    <property type="entry name" value="CSN8_PSD8_EIF3K"/>
</dbReference>
<dbReference type="InterPro" id="IPR016020">
    <property type="entry name" value="Transl_init_fac_sub12_N_euk"/>
</dbReference>
<gene>
    <name evidence="6" type="ORF">M427DRAFT_119679</name>
</gene>
<keyword evidence="2 4" id="KW-0396">Initiation factor</keyword>
<sequence length="238" mass="27092">MPGLETKSGADCAGWARPQEIANIVETVARYNPENIEVLERYVTTQLNSDTYDRDANLALLKLYQFNPDPRNLEYVAAVLAKALTALPDPDFNLCLALITDDALNTHPVLQQLWEAQQLLERCSFVEFWRFVEDHAEVRDGALDACKGFDEHVRDFIARTTVLTCQTVSEQVLMDWLNLSAEEVREFVADKAWSYDEKDDSVVVLPVTKENAPKVKGEQEVVKFEQLKRIIGHSNEVY</sequence>
<reference evidence="6 7" key="1">
    <citation type="journal article" date="2015" name="Genome Biol. Evol.">
        <title>Phylogenomic analyses indicate that early fungi evolved digesting cell walls of algal ancestors of land plants.</title>
        <authorList>
            <person name="Chang Y."/>
            <person name="Wang S."/>
            <person name="Sekimoto S."/>
            <person name="Aerts A.L."/>
            <person name="Choi C."/>
            <person name="Clum A."/>
            <person name="LaButti K.M."/>
            <person name="Lindquist E.A."/>
            <person name="Yee Ngan C."/>
            <person name="Ohm R.A."/>
            <person name="Salamov A.A."/>
            <person name="Grigoriev I.V."/>
            <person name="Spatafora J.W."/>
            <person name="Berbee M.L."/>
        </authorList>
    </citation>
    <scope>NUCLEOTIDE SEQUENCE [LARGE SCALE GENOMIC DNA]</scope>
    <source>
        <strain evidence="6 7">JEL478</strain>
    </source>
</reference>
<evidence type="ECO:0000313" key="7">
    <source>
        <dbReference type="Proteomes" id="UP000070544"/>
    </source>
</evidence>
<proteinExistence type="inferred from homology"/>
<dbReference type="GO" id="GO:0003743">
    <property type="term" value="F:translation initiation factor activity"/>
    <property type="evidence" value="ECO:0007669"/>
    <property type="project" value="UniProtKB-UniRule"/>
</dbReference>
<dbReference type="STRING" id="1344416.A0A139AVM3"/>
<dbReference type="Gene3D" id="1.10.10.10">
    <property type="entry name" value="Winged helix-like DNA-binding domain superfamily/Winged helix DNA-binding domain"/>
    <property type="match status" value="1"/>
</dbReference>
<dbReference type="Pfam" id="PF10075">
    <property type="entry name" value="CSN8_PSD8_EIF3K"/>
    <property type="match status" value="1"/>
</dbReference>
<dbReference type="PANTHER" id="PTHR13022">
    <property type="entry name" value="EUKARYOTIC TRANSLATION INITIATION FACTOR 3 SUBUNIT 11"/>
    <property type="match status" value="1"/>
</dbReference>
<dbReference type="HAMAP" id="MF_03010">
    <property type="entry name" value="eIF3k"/>
    <property type="match status" value="1"/>
</dbReference>
<comment type="subunit">
    <text evidence="4">Component of the eukaryotic translation initiation factor 3 (eIF-3) complex.</text>
</comment>
<organism evidence="6 7">
    <name type="scientific">Gonapodya prolifera (strain JEL478)</name>
    <name type="common">Monoblepharis prolifera</name>
    <dbReference type="NCBI Taxonomy" id="1344416"/>
    <lineage>
        <taxon>Eukaryota</taxon>
        <taxon>Fungi</taxon>
        <taxon>Fungi incertae sedis</taxon>
        <taxon>Chytridiomycota</taxon>
        <taxon>Chytridiomycota incertae sedis</taxon>
        <taxon>Monoblepharidomycetes</taxon>
        <taxon>Monoblepharidales</taxon>
        <taxon>Gonapodyaceae</taxon>
        <taxon>Gonapodya</taxon>
    </lineage>
</organism>
<dbReference type="GO" id="GO:0006446">
    <property type="term" value="P:regulation of translational initiation"/>
    <property type="evidence" value="ECO:0007669"/>
    <property type="project" value="InterPro"/>
</dbReference>
<accession>A0A139AVM3</accession>
<name>A0A139AVM3_GONPJ</name>
<feature type="domain" description="PCI" evidence="5">
    <location>
        <begin position="52"/>
        <end position="221"/>
    </location>
</feature>
<evidence type="ECO:0000256" key="1">
    <source>
        <dbReference type="ARBA" id="ARBA00022490"/>
    </source>
</evidence>
<dbReference type="PANTHER" id="PTHR13022:SF0">
    <property type="entry name" value="EUKARYOTIC TRANSLATION INITIATION FACTOR 3 SUBUNIT K"/>
    <property type="match status" value="1"/>
</dbReference>
<keyword evidence="1 4" id="KW-0963">Cytoplasm</keyword>
<keyword evidence="7" id="KW-1185">Reference proteome</keyword>
<dbReference type="GO" id="GO:0003723">
    <property type="term" value="F:RNA binding"/>
    <property type="evidence" value="ECO:0007669"/>
    <property type="project" value="UniProtKB-UniRule"/>
</dbReference>
<dbReference type="GO" id="GO:0043022">
    <property type="term" value="F:ribosome binding"/>
    <property type="evidence" value="ECO:0007669"/>
    <property type="project" value="InterPro"/>
</dbReference>
<dbReference type="InterPro" id="IPR036388">
    <property type="entry name" value="WH-like_DNA-bd_sf"/>
</dbReference>
<dbReference type="InterPro" id="IPR016024">
    <property type="entry name" value="ARM-type_fold"/>
</dbReference>
<comment type="similarity">
    <text evidence="4">Belongs to the eIF-3 subunit K family.</text>
</comment>
<comment type="subcellular location">
    <subcellularLocation>
        <location evidence="4">Cytoplasm</location>
    </subcellularLocation>
</comment>
<dbReference type="InterPro" id="IPR000717">
    <property type="entry name" value="PCI_dom"/>
</dbReference>
<dbReference type="SUPFAM" id="SSF48371">
    <property type="entry name" value="ARM repeat"/>
    <property type="match status" value="1"/>
</dbReference>
<dbReference type="OMA" id="GDDLCAD"/>
<dbReference type="GO" id="GO:0016282">
    <property type="term" value="C:eukaryotic 43S preinitiation complex"/>
    <property type="evidence" value="ECO:0007669"/>
    <property type="project" value="UniProtKB-UniRule"/>
</dbReference>
<dbReference type="GO" id="GO:0001732">
    <property type="term" value="P:formation of cytoplasmic translation initiation complex"/>
    <property type="evidence" value="ECO:0007669"/>
    <property type="project" value="UniProtKB-UniRule"/>
</dbReference>
<evidence type="ECO:0000256" key="4">
    <source>
        <dbReference type="HAMAP-Rule" id="MF_03010"/>
    </source>
</evidence>
<dbReference type="PROSITE" id="PS50250">
    <property type="entry name" value="PCI"/>
    <property type="match status" value="1"/>
</dbReference>
<dbReference type="GO" id="GO:0033290">
    <property type="term" value="C:eukaryotic 48S preinitiation complex"/>
    <property type="evidence" value="ECO:0007669"/>
    <property type="project" value="UniProtKB-UniRule"/>
</dbReference>
<evidence type="ECO:0000259" key="5">
    <source>
        <dbReference type="PROSITE" id="PS50250"/>
    </source>
</evidence>
<dbReference type="Proteomes" id="UP000070544">
    <property type="component" value="Unassembled WGS sequence"/>
</dbReference>
<dbReference type="OrthoDB" id="337745at2759"/>
<dbReference type="GO" id="GO:0005852">
    <property type="term" value="C:eukaryotic translation initiation factor 3 complex"/>
    <property type="evidence" value="ECO:0007669"/>
    <property type="project" value="UniProtKB-UniRule"/>
</dbReference>
<dbReference type="EMBL" id="KQ965735">
    <property type="protein sequence ID" value="KXS20525.1"/>
    <property type="molecule type" value="Genomic_DNA"/>
</dbReference>
<evidence type="ECO:0000256" key="2">
    <source>
        <dbReference type="ARBA" id="ARBA00022540"/>
    </source>
</evidence>
<dbReference type="Gene3D" id="1.25.40.250">
    <property type="entry name" value="ARM repeat, domain 1"/>
    <property type="match status" value="1"/>
</dbReference>